<comment type="cofactor">
    <cofactor evidence="1">
        <name>pyridoxal 5'-phosphate</name>
        <dbReference type="ChEBI" id="CHEBI:597326"/>
    </cofactor>
</comment>
<dbReference type="GO" id="GO:0004794">
    <property type="term" value="F:threonine deaminase activity"/>
    <property type="evidence" value="ECO:0007669"/>
    <property type="project" value="TreeGrafter"/>
</dbReference>
<dbReference type="PANTHER" id="PTHR48078:SF6">
    <property type="entry name" value="L-THREONINE DEHYDRATASE CATABOLIC TDCB"/>
    <property type="match status" value="1"/>
</dbReference>
<evidence type="ECO:0000256" key="1">
    <source>
        <dbReference type="ARBA" id="ARBA00001933"/>
    </source>
</evidence>
<reference evidence="5 6" key="1">
    <citation type="submission" date="2019-12" db="EMBL/GenBank/DDBJ databases">
        <title>Hybrid Genome Assemblies of two High G+C Isolates from Undergraduate Microbiology Courses.</title>
        <authorList>
            <person name="Ne Ville C.J."/>
            <person name="Enright D."/>
            <person name="Hernandez I."/>
            <person name="Dodsworth J."/>
            <person name="Orwin P.M."/>
        </authorList>
    </citation>
    <scope>NUCLEOTIDE SEQUENCE [LARGE SCALE GENOMIC DNA]</scope>
    <source>
        <strain evidence="5 6">CSUSB</strain>
    </source>
</reference>
<dbReference type="Proteomes" id="UP000425817">
    <property type="component" value="Chromosome"/>
</dbReference>
<dbReference type="NCBIfam" id="NF006094">
    <property type="entry name" value="PRK08246.1"/>
    <property type="match status" value="1"/>
</dbReference>
<dbReference type="RefSeq" id="WP_157615253.1">
    <property type="nucleotide sequence ID" value="NZ_CP046622.1"/>
</dbReference>
<dbReference type="GO" id="GO:0030170">
    <property type="term" value="F:pyridoxal phosphate binding"/>
    <property type="evidence" value="ECO:0007669"/>
    <property type="project" value="InterPro"/>
</dbReference>
<dbReference type="Pfam" id="PF00291">
    <property type="entry name" value="PALP"/>
    <property type="match status" value="1"/>
</dbReference>
<dbReference type="SUPFAM" id="SSF53686">
    <property type="entry name" value="Tryptophan synthase beta subunit-like PLP-dependent enzymes"/>
    <property type="match status" value="1"/>
</dbReference>
<gene>
    <name evidence="5" type="ORF">GOQ09_20555</name>
</gene>
<evidence type="ECO:0000313" key="5">
    <source>
        <dbReference type="EMBL" id="QGW83822.1"/>
    </source>
</evidence>
<name>A0A6I6HM37_VARPD</name>
<protein>
    <submittedName>
        <fullName evidence="5">Pyridoxal-phosphate dependent enzyme</fullName>
    </submittedName>
</protein>
<dbReference type="InterPro" id="IPR000634">
    <property type="entry name" value="Ser/Thr_deHydtase_PyrdxlP-BS"/>
</dbReference>
<dbReference type="GO" id="GO:0003941">
    <property type="term" value="F:L-serine ammonia-lyase activity"/>
    <property type="evidence" value="ECO:0007669"/>
    <property type="project" value="TreeGrafter"/>
</dbReference>
<dbReference type="EMBL" id="CP046622">
    <property type="protein sequence ID" value="QGW83822.1"/>
    <property type="molecule type" value="Genomic_DNA"/>
</dbReference>
<dbReference type="PROSITE" id="PS00165">
    <property type="entry name" value="DEHYDRATASE_SER_THR"/>
    <property type="match status" value="1"/>
</dbReference>
<evidence type="ECO:0000256" key="2">
    <source>
        <dbReference type="ARBA" id="ARBA00022898"/>
    </source>
</evidence>
<evidence type="ECO:0000259" key="4">
    <source>
        <dbReference type="Pfam" id="PF00291"/>
    </source>
</evidence>
<feature type="domain" description="Tryptophan synthase beta chain-like PALP" evidence="4">
    <location>
        <begin position="27"/>
        <end position="311"/>
    </location>
</feature>
<dbReference type="Gene3D" id="3.40.50.1100">
    <property type="match status" value="2"/>
</dbReference>
<evidence type="ECO:0000313" key="6">
    <source>
        <dbReference type="Proteomes" id="UP000425817"/>
    </source>
</evidence>
<proteinExistence type="predicted"/>
<dbReference type="GO" id="GO:0009097">
    <property type="term" value="P:isoleucine biosynthetic process"/>
    <property type="evidence" value="ECO:0007669"/>
    <property type="project" value="TreeGrafter"/>
</dbReference>
<keyword evidence="2" id="KW-0663">Pyridoxal phosphate</keyword>
<dbReference type="GO" id="GO:0006565">
    <property type="term" value="P:L-serine catabolic process"/>
    <property type="evidence" value="ECO:0007669"/>
    <property type="project" value="TreeGrafter"/>
</dbReference>
<organism evidence="5 6">
    <name type="scientific">Variovorax paradoxus</name>
    <dbReference type="NCBI Taxonomy" id="34073"/>
    <lineage>
        <taxon>Bacteria</taxon>
        <taxon>Pseudomonadati</taxon>
        <taxon>Pseudomonadota</taxon>
        <taxon>Betaproteobacteria</taxon>
        <taxon>Burkholderiales</taxon>
        <taxon>Comamonadaceae</taxon>
        <taxon>Variovorax</taxon>
    </lineage>
</organism>
<accession>A0A6I6HM37</accession>
<dbReference type="InterPro" id="IPR001926">
    <property type="entry name" value="TrpB-like_PALP"/>
</dbReference>
<dbReference type="InterPro" id="IPR036052">
    <property type="entry name" value="TrpB-like_PALP_sf"/>
</dbReference>
<sequence length="320" mass="33453">MNNQTTNWRLEAESASRRLRAGAAHFLRETPLWKLPASALGIEVPGVEVWLKLEHTQVSGSFKARGMMNRLLANDIPESGVVVASGGNAGIATAAAAKALGVHCQVFLPGVSPEAKRARLRALGAEVVVVGELYPDALAACLVRQKESGALLTHAYDQPEVVAGAGTLGVEIEAQGGLPDSVLVSVGGGGLIGGLAGWFEQRARVVALEPEKAPTLFRARQAGEPVDVDVGGIAADSLGARRIGAISWEITQKYVKDALLLSDESIRAAQQWLWKELKLAVEPAAALPLAALQTGAYVPREGEKVCLIVCGANVDPATVG</sequence>
<dbReference type="AlphaFoldDB" id="A0A6I6HM37"/>
<dbReference type="InterPro" id="IPR050147">
    <property type="entry name" value="Ser/Thr_Dehydratase"/>
</dbReference>
<dbReference type="PANTHER" id="PTHR48078">
    <property type="entry name" value="THREONINE DEHYDRATASE, MITOCHONDRIAL-RELATED"/>
    <property type="match status" value="1"/>
</dbReference>
<evidence type="ECO:0000256" key="3">
    <source>
        <dbReference type="ARBA" id="ARBA00023239"/>
    </source>
</evidence>
<dbReference type="GO" id="GO:0006567">
    <property type="term" value="P:L-threonine catabolic process"/>
    <property type="evidence" value="ECO:0007669"/>
    <property type="project" value="TreeGrafter"/>
</dbReference>
<dbReference type="OrthoDB" id="9811476at2"/>
<keyword evidence="3" id="KW-0456">Lyase</keyword>